<comment type="caution">
    <text evidence="1">The sequence shown here is derived from an EMBL/GenBank/DDBJ whole genome shotgun (WGS) entry which is preliminary data.</text>
</comment>
<evidence type="ECO:0000313" key="1">
    <source>
        <dbReference type="EMBL" id="CAL2105777.1"/>
    </source>
</evidence>
<sequence length="54" mass="6052">MCFLIQTLFVYLQSQIIGLWCNGNTPVFGTDIQGSSPCRPTKKVLVFIAKTFLL</sequence>
<dbReference type="Proteomes" id="UP001497602">
    <property type="component" value="Unassembled WGS sequence"/>
</dbReference>
<evidence type="ECO:0000313" key="2">
    <source>
        <dbReference type="Proteomes" id="UP001497602"/>
    </source>
</evidence>
<proteinExistence type="predicted"/>
<protein>
    <submittedName>
        <fullName evidence="1">Uncharacterized protein</fullName>
    </submittedName>
</protein>
<organism evidence="1 2">
    <name type="scientific">Tenacibaculum vairaonense</name>
    <dbReference type="NCBI Taxonomy" id="3137860"/>
    <lineage>
        <taxon>Bacteria</taxon>
        <taxon>Pseudomonadati</taxon>
        <taxon>Bacteroidota</taxon>
        <taxon>Flavobacteriia</taxon>
        <taxon>Flavobacteriales</taxon>
        <taxon>Flavobacteriaceae</taxon>
        <taxon>Tenacibaculum</taxon>
    </lineage>
</organism>
<reference evidence="1 2" key="1">
    <citation type="submission" date="2024-05" db="EMBL/GenBank/DDBJ databases">
        <authorList>
            <person name="Duchaud E."/>
        </authorList>
    </citation>
    <scope>NUCLEOTIDE SEQUENCE [LARGE SCALE GENOMIC DNA]</scope>
    <source>
        <strain evidence="1">Ena-SAMPLE-TAB-13-05-2024-13:56:06:370-140305</strain>
    </source>
</reference>
<dbReference type="EMBL" id="CAXJRC010000010">
    <property type="protein sequence ID" value="CAL2105777.1"/>
    <property type="molecule type" value="Genomic_DNA"/>
</dbReference>
<name>A0ABM9PJG5_9FLAO</name>
<gene>
    <name evidence="1" type="ORF">T190115A13A_190021</name>
</gene>
<keyword evidence="2" id="KW-1185">Reference proteome</keyword>
<accession>A0ABM9PJG5</accession>